<gene>
    <name evidence="2" type="ORF">KO353_13570</name>
</gene>
<dbReference type="RefSeq" id="WP_218285313.1">
    <property type="nucleotide sequence ID" value="NZ_CP076448.1"/>
</dbReference>
<keyword evidence="1" id="KW-0732">Signal</keyword>
<proteinExistence type="predicted"/>
<dbReference type="EMBL" id="CP076448">
    <property type="protein sequence ID" value="QXM24270.1"/>
    <property type="molecule type" value="Genomic_DNA"/>
</dbReference>
<keyword evidence="3" id="KW-1185">Reference proteome</keyword>
<dbReference type="AlphaFoldDB" id="A0A975U114"/>
<accession>A0A975U114</accession>
<feature type="signal peptide" evidence="1">
    <location>
        <begin position="1"/>
        <end position="18"/>
    </location>
</feature>
<evidence type="ECO:0000256" key="1">
    <source>
        <dbReference type="SAM" id="SignalP"/>
    </source>
</evidence>
<dbReference type="Proteomes" id="UP000694001">
    <property type="component" value="Chromosome"/>
</dbReference>
<reference evidence="2" key="1">
    <citation type="submission" date="2021-06" db="EMBL/GenBank/DDBJ databases">
        <title>Elioraea tepida, sp. nov., a moderately thermophilic aerobic anoxygenic phototrophic bacterium isolated from an alkaline siliceous hot spring mat community in Yellowstone National Park, WY, USA.</title>
        <authorList>
            <person name="Saini M.K."/>
            <person name="Yoshida S."/>
            <person name="Sebastian A."/>
            <person name="Hirose S."/>
            <person name="Hara E."/>
            <person name="Tamaki H."/>
            <person name="Soulier N.T."/>
            <person name="Albert I."/>
            <person name="Hanada S."/>
            <person name="Bryant D.A."/>
            <person name="Tank M."/>
        </authorList>
    </citation>
    <scope>NUCLEOTIDE SEQUENCE</scope>
    <source>
        <strain evidence="2">MS-P2</strain>
    </source>
</reference>
<organism evidence="2 3">
    <name type="scientific">Elioraea tepida</name>
    <dbReference type="NCBI Taxonomy" id="2843330"/>
    <lineage>
        <taxon>Bacteria</taxon>
        <taxon>Pseudomonadati</taxon>
        <taxon>Pseudomonadota</taxon>
        <taxon>Alphaproteobacteria</taxon>
        <taxon>Acetobacterales</taxon>
        <taxon>Elioraeaceae</taxon>
        <taxon>Elioraea</taxon>
    </lineage>
</organism>
<name>A0A975U114_9PROT</name>
<feature type="chain" id="PRO_5037471213" description="PepSY domain-containing protein" evidence="1">
    <location>
        <begin position="19"/>
        <end position="94"/>
    </location>
</feature>
<evidence type="ECO:0008006" key="4">
    <source>
        <dbReference type="Google" id="ProtNLM"/>
    </source>
</evidence>
<protein>
    <recommendedName>
        <fullName evidence="4">PepSY domain-containing protein</fullName>
    </recommendedName>
</protein>
<sequence length="94" mass="10635">MHRRLLLAGLMLALPARAQPLLPLPEAVRRVEARYLGRMIEAEVVPGRYHEMTPVVYELRWLTPRGDVLRIRVSAVDGALLDVNGQGMLEARRP</sequence>
<dbReference type="KEGG" id="elio:KO353_13570"/>
<evidence type="ECO:0000313" key="3">
    <source>
        <dbReference type="Proteomes" id="UP000694001"/>
    </source>
</evidence>
<evidence type="ECO:0000313" key="2">
    <source>
        <dbReference type="EMBL" id="QXM24270.1"/>
    </source>
</evidence>